<dbReference type="InterPro" id="IPR051461">
    <property type="entry name" value="UPF0750_membrane"/>
</dbReference>
<dbReference type="InterPro" id="IPR003740">
    <property type="entry name" value="YitT"/>
</dbReference>
<keyword evidence="4 6" id="KW-1133">Transmembrane helix</keyword>
<keyword evidence="2" id="KW-1003">Cell membrane</keyword>
<feature type="transmembrane region" description="Helical" evidence="6">
    <location>
        <begin position="49"/>
        <end position="69"/>
    </location>
</feature>
<proteinExistence type="predicted"/>
<sequence length="234" mass="25468">MPSSRRTARESISVLDLAGRICHLPCMSNAQSAPRDDTLRHTKLEDLQGLSIGVFFCALGLQFLTHLGFLTGQTAGMAVIISYLTGWPFGAVFFVINLPFYWIAYTRMGADFTLRSLACVTALSVLSEWLPGHMMLAEISPALGMVIFGTLVGAGLLILFRHKGSLGGLGVTALLIQDRFGFRAGYVQLLFDAALFGVAAFLFPAQVVLYSLLGAVVLNFVIAFNHRRDRYVAT</sequence>
<evidence type="ECO:0000256" key="2">
    <source>
        <dbReference type="ARBA" id="ARBA00022475"/>
    </source>
</evidence>
<dbReference type="STRING" id="571298.SAMN04488026_100182"/>
<dbReference type="PANTHER" id="PTHR33545:SF5">
    <property type="entry name" value="UPF0750 MEMBRANE PROTEIN YITT"/>
    <property type="match status" value="1"/>
</dbReference>
<protein>
    <submittedName>
        <fullName evidence="7">Uncharacterized 5xTM membrane BCR, YitT family COG1284</fullName>
    </submittedName>
</protein>
<feature type="transmembrane region" description="Helical" evidence="6">
    <location>
        <begin position="75"/>
        <end position="100"/>
    </location>
</feature>
<feature type="transmembrane region" description="Helical" evidence="6">
    <location>
        <begin position="207"/>
        <end position="224"/>
    </location>
</feature>
<keyword evidence="8" id="KW-1185">Reference proteome</keyword>
<organism evidence="7 8">
    <name type="scientific">Aliiruegeria lutimaris</name>
    <dbReference type="NCBI Taxonomy" id="571298"/>
    <lineage>
        <taxon>Bacteria</taxon>
        <taxon>Pseudomonadati</taxon>
        <taxon>Pseudomonadota</taxon>
        <taxon>Alphaproteobacteria</taxon>
        <taxon>Rhodobacterales</taxon>
        <taxon>Roseobacteraceae</taxon>
        <taxon>Aliiruegeria</taxon>
    </lineage>
</organism>
<evidence type="ECO:0000256" key="5">
    <source>
        <dbReference type="ARBA" id="ARBA00023136"/>
    </source>
</evidence>
<comment type="subcellular location">
    <subcellularLocation>
        <location evidence="1">Cell membrane</location>
        <topology evidence="1">Multi-pass membrane protein</topology>
    </subcellularLocation>
</comment>
<reference evidence="7 8" key="1">
    <citation type="submission" date="2016-10" db="EMBL/GenBank/DDBJ databases">
        <authorList>
            <person name="de Groot N.N."/>
        </authorList>
    </citation>
    <scope>NUCLEOTIDE SEQUENCE [LARGE SCALE GENOMIC DNA]</scope>
    <source>
        <strain evidence="7 8">DSM 25294</strain>
    </source>
</reference>
<keyword evidence="3 6" id="KW-0812">Transmembrane</keyword>
<dbReference type="PANTHER" id="PTHR33545">
    <property type="entry name" value="UPF0750 MEMBRANE PROTEIN YITT-RELATED"/>
    <property type="match status" value="1"/>
</dbReference>
<dbReference type="EMBL" id="FNEK01000001">
    <property type="protein sequence ID" value="SDI20349.1"/>
    <property type="molecule type" value="Genomic_DNA"/>
</dbReference>
<feature type="transmembrane region" description="Helical" evidence="6">
    <location>
        <begin position="180"/>
        <end position="201"/>
    </location>
</feature>
<dbReference type="AlphaFoldDB" id="A0A1G8IN08"/>
<dbReference type="Proteomes" id="UP000199382">
    <property type="component" value="Unassembled WGS sequence"/>
</dbReference>
<gene>
    <name evidence="7" type="ORF">SAMN04488026_100182</name>
</gene>
<feature type="transmembrane region" description="Helical" evidence="6">
    <location>
        <begin position="112"/>
        <end position="130"/>
    </location>
</feature>
<evidence type="ECO:0000256" key="4">
    <source>
        <dbReference type="ARBA" id="ARBA00022989"/>
    </source>
</evidence>
<evidence type="ECO:0000313" key="7">
    <source>
        <dbReference type="EMBL" id="SDI20349.1"/>
    </source>
</evidence>
<evidence type="ECO:0000313" key="8">
    <source>
        <dbReference type="Proteomes" id="UP000199382"/>
    </source>
</evidence>
<name>A0A1G8IN08_9RHOB</name>
<evidence type="ECO:0000256" key="6">
    <source>
        <dbReference type="SAM" id="Phobius"/>
    </source>
</evidence>
<accession>A0A1G8IN08</accession>
<keyword evidence="5 6" id="KW-0472">Membrane</keyword>
<feature type="transmembrane region" description="Helical" evidence="6">
    <location>
        <begin position="142"/>
        <end position="160"/>
    </location>
</feature>
<dbReference type="Pfam" id="PF02588">
    <property type="entry name" value="YitT_membrane"/>
    <property type="match status" value="1"/>
</dbReference>
<dbReference type="GO" id="GO:0005886">
    <property type="term" value="C:plasma membrane"/>
    <property type="evidence" value="ECO:0007669"/>
    <property type="project" value="UniProtKB-SubCell"/>
</dbReference>
<evidence type="ECO:0000256" key="1">
    <source>
        <dbReference type="ARBA" id="ARBA00004651"/>
    </source>
</evidence>
<evidence type="ECO:0000256" key="3">
    <source>
        <dbReference type="ARBA" id="ARBA00022692"/>
    </source>
</evidence>